<accession>A0A4S4AY52</accession>
<dbReference type="AlphaFoldDB" id="A0A4S4AY52"/>
<organism evidence="1 2">
    <name type="scientific">Pseudothauera nasutitermitis</name>
    <dbReference type="NCBI Taxonomy" id="2565930"/>
    <lineage>
        <taxon>Bacteria</taxon>
        <taxon>Pseudomonadati</taxon>
        <taxon>Pseudomonadota</taxon>
        <taxon>Betaproteobacteria</taxon>
        <taxon>Rhodocyclales</taxon>
        <taxon>Zoogloeaceae</taxon>
        <taxon>Pseudothauera</taxon>
    </lineage>
</organism>
<keyword evidence="2" id="KW-1185">Reference proteome</keyword>
<name>A0A4S4AY52_9RHOO</name>
<gene>
    <name evidence="1" type="ORF">E6C76_10960</name>
</gene>
<evidence type="ECO:0000313" key="1">
    <source>
        <dbReference type="EMBL" id="THF64576.1"/>
    </source>
</evidence>
<proteinExistence type="predicted"/>
<dbReference type="RefSeq" id="WP_136348295.1">
    <property type="nucleotide sequence ID" value="NZ_SSOC01000004.1"/>
</dbReference>
<comment type="caution">
    <text evidence="1">The sequence shown here is derived from an EMBL/GenBank/DDBJ whole genome shotgun (WGS) entry which is preliminary data.</text>
</comment>
<evidence type="ECO:0000313" key="2">
    <source>
        <dbReference type="Proteomes" id="UP000308430"/>
    </source>
</evidence>
<dbReference type="EMBL" id="SSOC01000004">
    <property type="protein sequence ID" value="THF64576.1"/>
    <property type="molecule type" value="Genomic_DNA"/>
</dbReference>
<reference evidence="1 2" key="1">
    <citation type="submission" date="2019-04" db="EMBL/GenBank/DDBJ databases">
        <title>Azoarcus nasutitermitis sp. nov. isolated from termite nest.</title>
        <authorList>
            <person name="Lin S.-Y."/>
            <person name="Hameed A."/>
            <person name="Hsu Y.-H."/>
            <person name="Young C.-C."/>
        </authorList>
    </citation>
    <scope>NUCLEOTIDE SEQUENCE [LARGE SCALE GENOMIC DNA]</scope>
    <source>
        <strain evidence="1 2">CC-YHH838</strain>
    </source>
</reference>
<dbReference type="Proteomes" id="UP000308430">
    <property type="component" value="Unassembled WGS sequence"/>
</dbReference>
<protein>
    <submittedName>
        <fullName evidence="1">Uncharacterized protein</fullName>
    </submittedName>
</protein>
<sequence length="325" mass="37561">MNTKGFSHNIQILPPALRLKATIAKELYPLSRGYYERGKQLCEVGLQSHLALQNDLDRVFNVTPIEKQEEMEENLFLVSTDICHGAYWSKYLNDERMKDILMRMETAKCTGNQWESESTQLGRRLTKMRVDNIAEFIRCREEVLDAIQLRRDAELKEFTSKLDANEIDRIETKKTTQITIDTFRSMGFNRGKSRPGLLVFTLDFCEDWNWVFLVDSSKLRFSIIRGPHRAISTGSLDLWFGICRNANAGSAAAKKNVDILFNLTKFFPISRRPIQDVYSSFMSLMELRFVIEAKIKMFRLIATDMECALKAGIEEVEARGNVERD</sequence>